<dbReference type="InterPro" id="IPR000587">
    <property type="entry name" value="Creatinase_N"/>
</dbReference>
<gene>
    <name evidence="3" type="ORF">SAMN02745941_01029</name>
</gene>
<dbReference type="AlphaFoldDB" id="A0A1M5WCH0"/>
<dbReference type="Proteomes" id="UP000184241">
    <property type="component" value="Unassembled WGS sequence"/>
</dbReference>
<reference evidence="3 4" key="1">
    <citation type="submission" date="2016-11" db="EMBL/GenBank/DDBJ databases">
        <authorList>
            <person name="Jaros S."/>
            <person name="Januszkiewicz K."/>
            <person name="Wedrychowicz H."/>
        </authorList>
    </citation>
    <scope>NUCLEOTIDE SEQUENCE [LARGE SCALE GENOMIC DNA]</scope>
    <source>
        <strain evidence="3 4">DSM 6191</strain>
    </source>
</reference>
<dbReference type="GO" id="GO:0004177">
    <property type="term" value="F:aminopeptidase activity"/>
    <property type="evidence" value="ECO:0007669"/>
    <property type="project" value="UniProtKB-KW"/>
</dbReference>
<dbReference type="PANTHER" id="PTHR46112:SF3">
    <property type="entry name" value="AMINOPEPTIDASE YPDF"/>
    <property type="match status" value="1"/>
</dbReference>
<dbReference type="EMBL" id="FQXU01000004">
    <property type="protein sequence ID" value="SHH85150.1"/>
    <property type="molecule type" value="Genomic_DNA"/>
</dbReference>
<feature type="domain" description="Creatinase N-terminal" evidence="2">
    <location>
        <begin position="10"/>
        <end position="134"/>
    </location>
</feature>
<dbReference type="SUPFAM" id="SSF55920">
    <property type="entry name" value="Creatinase/aminopeptidase"/>
    <property type="match status" value="1"/>
</dbReference>
<sequence>MKVGRIMAKRVEKVQALLKNLNVDGVLIKSKTVKKYLDTLTGSGCKLLITREKGYLILDGRYITEAKEKEKDLEIVLSDSGGYLKSVKEILDKHNYNSLAVEGNSMLIDEYIKIKETIDKVHILKDELNMLRIIKEKEEIAVIKEACKLTDEIFYKVIDKIKIGMNEHEISALIQYYGISMGASRMSFETIVATGKRSAMPHGRPTERKIKAHEPILLDFGIEYKNYQSDMTRTVFIGEPSDRMREVYEVVLKAQTSGVKEIKAGVKAKDVDKIVRDIIKNHGYGEYFNHGLGHGIGIGDGEEYPILNEKSDTVLEEGMIMSCEPGIYIPDLGGVRIEDDVLIENGIGVPLNHASKELIVLKEK</sequence>
<keyword evidence="3" id="KW-0645">Protease</keyword>
<organism evidence="3 4">
    <name type="scientific">Clostridium intestinale DSM 6191</name>
    <dbReference type="NCBI Taxonomy" id="1121320"/>
    <lineage>
        <taxon>Bacteria</taxon>
        <taxon>Bacillati</taxon>
        <taxon>Bacillota</taxon>
        <taxon>Clostridia</taxon>
        <taxon>Eubacteriales</taxon>
        <taxon>Clostridiaceae</taxon>
        <taxon>Clostridium</taxon>
    </lineage>
</organism>
<keyword evidence="3" id="KW-0378">Hydrolase</keyword>
<dbReference type="Gene3D" id="3.90.230.10">
    <property type="entry name" value="Creatinase/methionine aminopeptidase superfamily"/>
    <property type="match status" value="1"/>
</dbReference>
<dbReference type="PANTHER" id="PTHR46112">
    <property type="entry name" value="AMINOPEPTIDASE"/>
    <property type="match status" value="1"/>
</dbReference>
<evidence type="ECO:0000313" key="4">
    <source>
        <dbReference type="Proteomes" id="UP000184241"/>
    </source>
</evidence>
<evidence type="ECO:0000259" key="1">
    <source>
        <dbReference type="Pfam" id="PF00557"/>
    </source>
</evidence>
<keyword evidence="3" id="KW-0031">Aminopeptidase</keyword>
<dbReference type="InterPro" id="IPR029149">
    <property type="entry name" value="Creatin/AminoP/Spt16_N"/>
</dbReference>
<accession>A0A1M5WCH0</accession>
<dbReference type="InterPro" id="IPR000994">
    <property type="entry name" value="Pept_M24"/>
</dbReference>
<dbReference type="Gene3D" id="3.40.350.10">
    <property type="entry name" value="Creatinase/prolidase N-terminal domain"/>
    <property type="match status" value="1"/>
</dbReference>
<dbReference type="Pfam" id="PF01321">
    <property type="entry name" value="Creatinase_N"/>
    <property type="match status" value="1"/>
</dbReference>
<dbReference type="InterPro" id="IPR050659">
    <property type="entry name" value="Peptidase_M24B"/>
</dbReference>
<feature type="domain" description="Peptidase M24" evidence="1">
    <location>
        <begin position="143"/>
        <end position="344"/>
    </location>
</feature>
<name>A0A1M5WCH0_9CLOT</name>
<proteinExistence type="predicted"/>
<dbReference type="InterPro" id="IPR036005">
    <property type="entry name" value="Creatinase/aminopeptidase-like"/>
</dbReference>
<dbReference type="SUPFAM" id="SSF53092">
    <property type="entry name" value="Creatinase/prolidase N-terminal domain"/>
    <property type="match status" value="1"/>
</dbReference>
<evidence type="ECO:0000259" key="2">
    <source>
        <dbReference type="Pfam" id="PF01321"/>
    </source>
</evidence>
<protein>
    <submittedName>
        <fullName evidence="3">Xaa-Pro aminopeptidase</fullName>
    </submittedName>
</protein>
<dbReference type="Pfam" id="PF00557">
    <property type="entry name" value="Peptidase_M24"/>
    <property type="match status" value="1"/>
</dbReference>
<evidence type="ECO:0000313" key="3">
    <source>
        <dbReference type="EMBL" id="SHH85150.1"/>
    </source>
</evidence>